<feature type="compositionally biased region" description="Acidic residues" evidence="1">
    <location>
        <begin position="37"/>
        <end position="46"/>
    </location>
</feature>
<dbReference type="InterPro" id="IPR023158">
    <property type="entry name" value="YerB-like_sf"/>
</dbReference>
<dbReference type="Pfam" id="PF17479">
    <property type="entry name" value="DUF3048_C"/>
    <property type="match status" value="1"/>
</dbReference>
<dbReference type="InterPro" id="IPR021416">
    <property type="entry name" value="DUF3048_N"/>
</dbReference>
<feature type="domain" description="DUF3048" evidence="2">
    <location>
        <begin position="54"/>
        <end position="196"/>
    </location>
</feature>
<dbReference type="AlphaFoldDB" id="A0A6G1X8Y3"/>
<dbReference type="EMBL" id="WJNH01000009">
    <property type="protein sequence ID" value="MRG87402.1"/>
    <property type="molecule type" value="Genomic_DNA"/>
</dbReference>
<protein>
    <submittedName>
        <fullName evidence="4">DUF3048 domain-containing protein</fullName>
    </submittedName>
</protein>
<evidence type="ECO:0000256" key="1">
    <source>
        <dbReference type="SAM" id="MobiDB-lite"/>
    </source>
</evidence>
<evidence type="ECO:0000313" key="4">
    <source>
        <dbReference type="EMBL" id="MRG87402.1"/>
    </source>
</evidence>
<comment type="caution">
    <text evidence="4">The sequence shown here is derived from an EMBL/GenBank/DDBJ whole genome shotgun (WGS) entry which is preliminary data.</text>
</comment>
<keyword evidence="5" id="KW-1185">Reference proteome</keyword>
<organism evidence="4 5">
    <name type="scientific">Salinibacillus xinjiangensis</name>
    <dbReference type="NCBI Taxonomy" id="1229268"/>
    <lineage>
        <taxon>Bacteria</taxon>
        <taxon>Bacillati</taxon>
        <taxon>Bacillota</taxon>
        <taxon>Bacilli</taxon>
        <taxon>Bacillales</taxon>
        <taxon>Bacillaceae</taxon>
        <taxon>Salinibacillus</taxon>
    </lineage>
</organism>
<dbReference type="Proteomes" id="UP000480185">
    <property type="component" value="Unassembled WGS sequence"/>
</dbReference>
<reference evidence="4 5" key="1">
    <citation type="submission" date="2019-11" db="EMBL/GenBank/DDBJ databases">
        <authorList>
            <person name="Li J."/>
        </authorList>
    </citation>
    <scope>NUCLEOTIDE SEQUENCE [LARGE SCALE GENOMIC DNA]</scope>
    <source>
        <strain evidence="4 5">J4</strain>
    </source>
</reference>
<dbReference type="OrthoDB" id="9779102at2"/>
<evidence type="ECO:0000259" key="2">
    <source>
        <dbReference type="Pfam" id="PF11258"/>
    </source>
</evidence>
<sequence>MILLSMMILLVACKDEEASNQKDTEQDEPAMNLDQEPAAESEEPEDELIHTYPLTGIKTDEEINNRIVGVMVNNHNKARPQTGLSQADIVYELLAEGPITRFIAFFHSETPEMVGPVRSAREYYADLALGMDSIYVYHGAAQHIEDIILNKGAEVLRGMVHDNDGFLFKRESFRQAPHNSYLLYPNVYEAAENKGISTEKEYEPYPFLSENEVEELSGDEASKVHIVYDDVYEKVTYEYDEANEKYIRYSDGEKSVELETDEPIMLDNIFIVETGHQVIDSANRRAIDLESGGKGYLIQKGIVKEVNWKNVDGRILPFNGEEPVEFVPGKTWVNVVPESPGMDQSVQFN</sequence>
<evidence type="ECO:0000313" key="5">
    <source>
        <dbReference type="Proteomes" id="UP000480185"/>
    </source>
</evidence>
<dbReference type="SUPFAM" id="SSF159774">
    <property type="entry name" value="YerB-like"/>
    <property type="match status" value="1"/>
</dbReference>
<feature type="region of interest" description="Disordered" evidence="1">
    <location>
        <begin position="17"/>
        <end position="47"/>
    </location>
</feature>
<name>A0A6G1X8Y3_9BACI</name>
<dbReference type="Gene3D" id="3.50.90.10">
    <property type="entry name" value="YerB-like"/>
    <property type="match status" value="1"/>
</dbReference>
<dbReference type="Pfam" id="PF11258">
    <property type="entry name" value="DUF3048"/>
    <property type="match status" value="1"/>
</dbReference>
<feature type="domain" description="DUF3048" evidence="3">
    <location>
        <begin position="226"/>
        <end position="333"/>
    </location>
</feature>
<evidence type="ECO:0000259" key="3">
    <source>
        <dbReference type="Pfam" id="PF17479"/>
    </source>
</evidence>
<accession>A0A6G1X8Y3</accession>
<proteinExistence type="predicted"/>
<dbReference type="InterPro" id="IPR035328">
    <property type="entry name" value="DUF3048_C"/>
</dbReference>
<gene>
    <name evidence="4" type="ORF">GH754_13985</name>
</gene>